<keyword evidence="4" id="KW-1185">Reference proteome</keyword>
<protein>
    <submittedName>
        <fullName evidence="3">Uncharacterized protein</fullName>
    </submittedName>
</protein>
<dbReference type="PANTHER" id="PTHR37754:SF1">
    <property type="entry name" value="CALCIUM ION-BINDING PROTEIN"/>
    <property type="match status" value="1"/>
</dbReference>
<evidence type="ECO:0000313" key="3">
    <source>
        <dbReference type="EMBL" id="EEF37455.1"/>
    </source>
</evidence>
<evidence type="ECO:0000256" key="2">
    <source>
        <dbReference type="SAM" id="MobiDB-lite"/>
    </source>
</evidence>
<dbReference type="KEGG" id="rcu:8285624"/>
<sequence length="378" mass="42327">MKKSIIVSKFSDTALVTGMAIAAIAAKRAGNNVPKLKMINGIPSPIFVLSFTLLSFVSVKLTRSLLTLWHGDAVSADISKDAEEEAFLKDQTPDGEGEIIKYATRKDRPHQFSCHLQQDVRDQAQEDQSEKQIELDFSHQGRLRRPSRKTISRPSAARSSINPGRRLPSSKQVALVDEMLSLFSKFQSELTPPVIDIQVALQNVNDALKTGSCILQDPEQVKKLKKALHLISTYRSEDSFSSAKVSVTANLEQEIDKLEAKFRNAEDVVTRTLQLQANKARAEKDFQEAYLLLKELKAKDDQIKDQIGNLKSEIESIKAAEKENLRKIIDCFESGKCHKDLATKCEMELARLGHATNKAKKDKADVEAAFKNYRQLFT</sequence>
<dbReference type="OrthoDB" id="10539201at2759"/>
<name>B9SG39_RICCO</name>
<evidence type="ECO:0000256" key="1">
    <source>
        <dbReference type="SAM" id="Coils"/>
    </source>
</evidence>
<feature type="region of interest" description="Disordered" evidence="2">
    <location>
        <begin position="119"/>
        <end position="168"/>
    </location>
</feature>
<accession>B9SG39</accession>
<reference evidence="4" key="1">
    <citation type="journal article" date="2010" name="Nat. Biotechnol.">
        <title>Draft genome sequence of the oilseed species Ricinus communis.</title>
        <authorList>
            <person name="Chan A.P."/>
            <person name="Crabtree J."/>
            <person name="Zhao Q."/>
            <person name="Lorenzi H."/>
            <person name="Orvis J."/>
            <person name="Puiu D."/>
            <person name="Melake-Berhan A."/>
            <person name="Jones K.M."/>
            <person name="Redman J."/>
            <person name="Chen G."/>
            <person name="Cahoon E.B."/>
            <person name="Gedil M."/>
            <person name="Stanke M."/>
            <person name="Haas B.J."/>
            <person name="Wortman J.R."/>
            <person name="Fraser-Liggett C.M."/>
            <person name="Ravel J."/>
            <person name="Rabinowicz P.D."/>
        </authorList>
    </citation>
    <scope>NUCLEOTIDE SEQUENCE [LARGE SCALE GENOMIC DNA]</scope>
    <source>
        <strain evidence="4">cv. Hale</strain>
    </source>
</reference>
<dbReference type="EMBL" id="EQ973948">
    <property type="protein sequence ID" value="EEF37455.1"/>
    <property type="molecule type" value="Genomic_DNA"/>
</dbReference>
<dbReference type="OMA" id="LASKCEM"/>
<dbReference type="InParanoid" id="B9SG39"/>
<proteinExistence type="predicted"/>
<feature type="coiled-coil region" evidence="1">
    <location>
        <begin position="248"/>
        <end position="313"/>
    </location>
</feature>
<feature type="compositionally biased region" description="Basic and acidic residues" evidence="2">
    <location>
        <begin position="119"/>
        <end position="139"/>
    </location>
</feature>
<evidence type="ECO:0000313" key="4">
    <source>
        <dbReference type="Proteomes" id="UP000008311"/>
    </source>
</evidence>
<keyword evidence="1" id="KW-0175">Coiled coil</keyword>
<dbReference type="Proteomes" id="UP000008311">
    <property type="component" value="Unassembled WGS sequence"/>
</dbReference>
<gene>
    <name evidence="3" type="ORF">RCOM_1155060</name>
</gene>
<dbReference type="PANTHER" id="PTHR37754">
    <property type="entry name" value="CALCIUM ION-BINDING PROTEIN"/>
    <property type="match status" value="1"/>
</dbReference>
<organism evidence="3 4">
    <name type="scientific">Ricinus communis</name>
    <name type="common">Castor bean</name>
    <dbReference type="NCBI Taxonomy" id="3988"/>
    <lineage>
        <taxon>Eukaryota</taxon>
        <taxon>Viridiplantae</taxon>
        <taxon>Streptophyta</taxon>
        <taxon>Embryophyta</taxon>
        <taxon>Tracheophyta</taxon>
        <taxon>Spermatophyta</taxon>
        <taxon>Magnoliopsida</taxon>
        <taxon>eudicotyledons</taxon>
        <taxon>Gunneridae</taxon>
        <taxon>Pentapetalae</taxon>
        <taxon>rosids</taxon>
        <taxon>fabids</taxon>
        <taxon>Malpighiales</taxon>
        <taxon>Euphorbiaceae</taxon>
        <taxon>Acalyphoideae</taxon>
        <taxon>Acalypheae</taxon>
        <taxon>Ricinus</taxon>
    </lineage>
</organism>
<dbReference type="AlphaFoldDB" id="B9SG39"/>
<feature type="compositionally biased region" description="Basic residues" evidence="2">
    <location>
        <begin position="141"/>
        <end position="151"/>
    </location>
</feature>